<dbReference type="RefSeq" id="WP_219534713.1">
    <property type="nucleotide sequence ID" value="NZ_JAHKRM010000023.1"/>
</dbReference>
<feature type="region of interest" description="Disordered" evidence="1">
    <location>
        <begin position="140"/>
        <end position="514"/>
    </location>
</feature>
<evidence type="ECO:0000313" key="4">
    <source>
        <dbReference type="Proteomes" id="UP001597097"/>
    </source>
</evidence>
<dbReference type="Proteomes" id="UP001597097">
    <property type="component" value="Unassembled WGS sequence"/>
</dbReference>
<feature type="compositionally biased region" description="Basic and acidic residues" evidence="1">
    <location>
        <begin position="479"/>
        <end position="489"/>
    </location>
</feature>
<dbReference type="Pfam" id="PF10935">
    <property type="entry name" value="DUF2637"/>
    <property type="match status" value="1"/>
</dbReference>
<keyword evidence="2" id="KW-0472">Membrane</keyword>
<feature type="compositionally biased region" description="Basic and acidic residues" evidence="1">
    <location>
        <begin position="270"/>
        <end position="306"/>
    </location>
</feature>
<keyword evidence="4" id="KW-1185">Reference proteome</keyword>
<keyword evidence="2" id="KW-1133">Transmembrane helix</keyword>
<reference evidence="4" key="1">
    <citation type="journal article" date="2019" name="Int. J. Syst. Evol. Microbiol.">
        <title>The Global Catalogue of Microorganisms (GCM) 10K type strain sequencing project: providing services to taxonomists for standard genome sequencing and annotation.</title>
        <authorList>
            <consortium name="The Broad Institute Genomics Platform"/>
            <consortium name="The Broad Institute Genome Sequencing Center for Infectious Disease"/>
            <person name="Wu L."/>
            <person name="Ma J."/>
        </authorList>
    </citation>
    <scope>NUCLEOTIDE SEQUENCE [LARGE SCALE GENOMIC DNA]</scope>
    <source>
        <strain evidence="4">CGMCC 1.15399</strain>
    </source>
</reference>
<gene>
    <name evidence="3" type="ORF">ACFSJ0_10490</name>
</gene>
<name>A0ABW4G466_9ACTN</name>
<accession>A0ABW4G466</accession>
<evidence type="ECO:0000256" key="1">
    <source>
        <dbReference type="SAM" id="MobiDB-lite"/>
    </source>
</evidence>
<dbReference type="EMBL" id="JBHUCM010000010">
    <property type="protein sequence ID" value="MFD1537462.1"/>
    <property type="molecule type" value="Genomic_DNA"/>
</dbReference>
<feature type="compositionally biased region" description="Basic and acidic residues" evidence="1">
    <location>
        <begin position="381"/>
        <end position="393"/>
    </location>
</feature>
<protein>
    <submittedName>
        <fullName evidence="3">DUF2637 domain-containing protein</fullName>
    </submittedName>
</protein>
<feature type="compositionally biased region" description="Basic and acidic residues" evidence="1">
    <location>
        <begin position="240"/>
        <end position="253"/>
    </location>
</feature>
<keyword evidence="2" id="KW-0812">Transmembrane</keyword>
<feature type="compositionally biased region" description="Polar residues" evidence="1">
    <location>
        <begin position="446"/>
        <end position="457"/>
    </location>
</feature>
<feature type="transmembrane region" description="Helical" evidence="2">
    <location>
        <begin position="81"/>
        <end position="100"/>
    </location>
</feature>
<sequence>MTPPSTLRRLGIALAGLAVAGLTAVACVLSFDDLRALAIRGESRPDLAFLYPAGFDALLVVALIGVLLLRSAHLLVRAQAAVVLVLLIVAAAASNVAPALQVQLDVQPLAVGVALAPWVMLALALWLWLLLIKHVQGRRTSMDDDDDGTAEQDIVPFHRGRPADTPPPLTQPLHPVLETTPVVGPTAAPETPPISAQVTRWPATPDQEPEFEDRRDREALTEPGAPPRPRQQADDLPPEPDPRAQARKEDDAQRASTASRATAPWQEPEPGSRTEQGARTEPGGRTESGGRTEPSTRTEPGERTEPSGRTGSQVGDAPTRAPKLRRGLRKRAQEPTYEDPRPEPEPRLSREPEPAPETDHQATDHHAAGHSEAAPVAGGESRPDTSREPRPETAARTSQPEPEPELKRPVRWGDRIKPTDVLVHPRTPAVSDRDTDTQPVRVFSDTPDTSARTTQEPASPDPDHGPEAADPAEAATARSLEDRDLEDTAPHPVIEDDAPAPSGRLRSTPLPPEE</sequence>
<feature type="compositionally biased region" description="Low complexity" evidence="1">
    <location>
        <begin position="254"/>
        <end position="263"/>
    </location>
</feature>
<feature type="compositionally biased region" description="Low complexity" evidence="1">
    <location>
        <begin position="468"/>
        <end position="477"/>
    </location>
</feature>
<comment type="caution">
    <text evidence="3">The sequence shown here is derived from an EMBL/GenBank/DDBJ whole genome shotgun (WGS) entry which is preliminary data.</text>
</comment>
<evidence type="ECO:0000256" key="2">
    <source>
        <dbReference type="SAM" id="Phobius"/>
    </source>
</evidence>
<feature type="compositionally biased region" description="Basic and acidic residues" evidence="1">
    <location>
        <begin position="338"/>
        <end position="369"/>
    </location>
</feature>
<organism evidence="3 4">
    <name type="scientific">Nonomuraea guangzhouensis</name>
    <dbReference type="NCBI Taxonomy" id="1291555"/>
    <lineage>
        <taxon>Bacteria</taxon>
        <taxon>Bacillati</taxon>
        <taxon>Actinomycetota</taxon>
        <taxon>Actinomycetes</taxon>
        <taxon>Streptosporangiales</taxon>
        <taxon>Streptosporangiaceae</taxon>
        <taxon>Nonomuraea</taxon>
    </lineage>
</organism>
<feature type="transmembrane region" description="Helical" evidence="2">
    <location>
        <begin position="106"/>
        <end position="132"/>
    </location>
</feature>
<evidence type="ECO:0000313" key="3">
    <source>
        <dbReference type="EMBL" id="MFD1537462.1"/>
    </source>
</evidence>
<feature type="compositionally biased region" description="Basic and acidic residues" evidence="1">
    <location>
        <begin position="404"/>
        <end position="418"/>
    </location>
</feature>
<feature type="transmembrane region" description="Helical" evidence="2">
    <location>
        <begin position="50"/>
        <end position="69"/>
    </location>
</feature>
<proteinExistence type="predicted"/>
<dbReference type="InterPro" id="IPR021235">
    <property type="entry name" value="DUF2637"/>
</dbReference>